<dbReference type="AlphaFoldDB" id="A0A538SHB6"/>
<dbReference type="EMBL" id="VBOS01000401">
    <property type="protein sequence ID" value="TMQ50764.1"/>
    <property type="molecule type" value="Genomic_DNA"/>
</dbReference>
<evidence type="ECO:0000256" key="1">
    <source>
        <dbReference type="SAM" id="MobiDB-lite"/>
    </source>
</evidence>
<organism evidence="2 3">
    <name type="scientific">Eiseniibacteriota bacterium</name>
    <dbReference type="NCBI Taxonomy" id="2212470"/>
    <lineage>
        <taxon>Bacteria</taxon>
        <taxon>Candidatus Eiseniibacteriota</taxon>
    </lineage>
</organism>
<protein>
    <submittedName>
        <fullName evidence="2">Uncharacterized protein</fullName>
    </submittedName>
</protein>
<feature type="region of interest" description="Disordered" evidence="1">
    <location>
        <begin position="161"/>
        <end position="180"/>
    </location>
</feature>
<evidence type="ECO:0000313" key="3">
    <source>
        <dbReference type="Proteomes" id="UP000317716"/>
    </source>
</evidence>
<evidence type="ECO:0000313" key="2">
    <source>
        <dbReference type="EMBL" id="TMQ50764.1"/>
    </source>
</evidence>
<comment type="caution">
    <text evidence="2">The sequence shown here is derived from an EMBL/GenBank/DDBJ whole genome shotgun (WGS) entry which is preliminary data.</text>
</comment>
<name>A0A538SHB6_UNCEI</name>
<reference evidence="2 3" key="1">
    <citation type="journal article" date="2019" name="Nat. Microbiol.">
        <title>Mediterranean grassland soil C-N compound turnover is dependent on rainfall and depth, and is mediated by genomically divergent microorganisms.</title>
        <authorList>
            <person name="Diamond S."/>
            <person name="Andeer P.F."/>
            <person name="Li Z."/>
            <person name="Crits-Christoph A."/>
            <person name="Burstein D."/>
            <person name="Anantharaman K."/>
            <person name="Lane K.R."/>
            <person name="Thomas B.C."/>
            <person name="Pan C."/>
            <person name="Northen T.R."/>
            <person name="Banfield J.F."/>
        </authorList>
    </citation>
    <scope>NUCLEOTIDE SEQUENCE [LARGE SCALE GENOMIC DNA]</scope>
    <source>
        <strain evidence="2">WS_2</strain>
    </source>
</reference>
<proteinExistence type="predicted"/>
<accession>A0A538SHB6</accession>
<gene>
    <name evidence="2" type="ORF">E6K72_11155</name>
</gene>
<dbReference type="Proteomes" id="UP000317716">
    <property type="component" value="Unassembled WGS sequence"/>
</dbReference>
<feature type="compositionally biased region" description="Basic and acidic residues" evidence="1">
    <location>
        <begin position="170"/>
        <end position="180"/>
    </location>
</feature>
<sequence length="180" mass="20304">MTNVPYFYASGKRVPLEVESSLWALDTEALAFAMIAESVRRRILADARRLRGKYVLAQVPLAALESLRAVHAVQLVYRAADAMLVALPEVRVEESRPDTLRRLRDWLASRRQRIDVSEPEAGRLTLRPCSGDAEEALEIANALQEEITPEVAEARFIRSVPSPDLPSRIRPFEPRSSRDE</sequence>